<evidence type="ECO:0000256" key="1">
    <source>
        <dbReference type="SAM" id="Phobius"/>
    </source>
</evidence>
<name>A0ABU5Q892_9BACT</name>
<comment type="caution">
    <text evidence="2">The sequence shown here is derived from an EMBL/GenBank/DDBJ whole genome shotgun (WGS) entry which is preliminary data.</text>
</comment>
<evidence type="ECO:0000313" key="3">
    <source>
        <dbReference type="Proteomes" id="UP001302949"/>
    </source>
</evidence>
<dbReference type="Proteomes" id="UP001302949">
    <property type="component" value="Unassembled WGS sequence"/>
</dbReference>
<keyword evidence="1" id="KW-1133">Transmembrane helix</keyword>
<sequence length="193" mass="22043">MEDKIEQIVSNIEESFNKLNTAVEQLQKAEKIASSSVDTTSTLITEFKTSIESIEKLVKVDFANEYNNLAGLNNQLLEKINKIDFDNKFHSVEQKVVDKNFDTKFSELSTAVTNINFDNKFQSVEQKIIDKNFDTKFSELNTVVANINFDNKFQAVEDNLGNQMKEIRHLKTLMYIVFALIIICAISTIFSHG</sequence>
<dbReference type="RefSeq" id="WP_323296227.1">
    <property type="nucleotide sequence ID" value="NZ_JAYFUM010000008.1"/>
</dbReference>
<feature type="transmembrane region" description="Helical" evidence="1">
    <location>
        <begin position="172"/>
        <end position="190"/>
    </location>
</feature>
<keyword evidence="3" id="KW-1185">Reference proteome</keyword>
<keyword evidence="1" id="KW-0472">Membrane</keyword>
<keyword evidence="1" id="KW-0812">Transmembrane</keyword>
<organism evidence="2 3">
    <name type="scientific">Arcicella rigui</name>
    <dbReference type="NCBI Taxonomy" id="797020"/>
    <lineage>
        <taxon>Bacteria</taxon>
        <taxon>Pseudomonadati</taxon>
        <taxon>Bacteroidota</taxon>
        <taxon>Cytophagia</taxon>
        <taxon>Cytophagales</taxon>
        <taxon>Flectobacillaceae</taxon>
        <taxon>Arcicella</taxon>
    </lineage>
</organism>
<reference evidence="2 3" key="1">
    <citation type="submission" date="2023-12" db="EMBL/GenBank/DDBJ databases">
        <title>Novel species of the genus Arcicella isolated from rivers.</title>
        <authorList>
            <person name="Lu H."/>
        </authorList>
    </citation>
    <scope>NUCLEOTIDE SEQUENCE [LARGE SCALE GENOMIC DNA]</scope>
    <source>
        <strain evidence="2 3">KCTC 23307</strain>
    </source>
</reference>
<proteinExistence type="predicted"/>
<dbReference type="EMBL" id="JAYFUM010000008">
    <property type="protein sequence ID" value="MEA5139066.1"/>
    <property type="molecule type" value="Genomic_DNA"/>
</dbReference>
<protein>
    <submittedName>
        <fullName evidence="2">Uncharacterized protein</fullName>
    </submittedName>
</protein>
<evidence type="ECO:0000313" key="2">
    <source>
        <dbReference type="EMBL" id="MEA5139066.1"/>
    </source>
</evidence>
<gene>
    <name evidence="2" type="ORF">VB248_07970</name>
</gene>
<accession>A0ABU5Q892</accession>